<gene>
    <name evidence="2" type="ORF">HIJ39_19300</name>
</gene>
<accession>A0A7Y0L7M8</accession>
<dbReference type="RefSeq" id="WP_169102619.1">
    <property type="nucleotide sequence ID" value="NZ_JABBVZ010000113.1"/>
</dbReference>
<sequence length="69" mass="7191">MKIVARLMRIGFLALVVAMAGIAAIRMTQAVALLVAANPLLGWAVGAALIGGAILIMRWGAVRPAQQPR</sequence>
<comment type="caution">
    <text evidence="2">The sequence shown here is derived from an EMBL/GenBank/DDBJ whole genome shotgun (WGS) entry which is preliminary data.</text>
</comment>
<feature type="transmembrane region" description="Helical" evidence="1">
    <location>
        <begin position="40"/>
        <end position="61"/>
    </location>
</feature>
<evidence type="ECO:0000256" key="1">
    <source>
        <dbReference type="SAM" id="Phobius"/>
    </source>
</evidence>
<keyword evidence="1" id="KW-0472">Membrane</keyword>
<evidence type="ECO:0000313" key="3">
    <source>
        <dbReference type="Proteomes" id="UP000533476"/>
    </source>
</evidence>
<keyword evidence="1" id="KW-0812">Transmembrane</keyword>
<organism evidence="2 3">
    <name type="scientific">Sulfobacillus harzensis</name>
    <dbReference type="NCBI Taxonomy" id="2729629"/>
    <lineage>
        <taxon>Bacteria</taxon>
        <taxon>Bacillati</taxon>
        <taxon>Bacillota</taxon>
        <taxon>Clostridia</taxon>
        <taxon>Eubacteriales</taxon>
        <taxon>Clostridiales Family XVII. Incertae Sedis</taxon>
        <taxon>Sulfobacillus</taxon>
    </lineage>
</organism>
<proteinExistence type="predicted"/>
<keyword evidence="1" id="KW-1133">Transmembrane helix</keyword>
<name>A0A7Y0L7M8_9FIRM</name>
<dbReference type="EMBL" id="JABBVZ010000113">
    <property type="protein sequence ID" value="NMP24472.1"/>
    <property type="molecule type" value="Genomic_DNA"/>
</dbReference>
<protein>
    <submittedName>
        <fullName evidence="2">Uncharacterized protein</fullName>
    </submittedName>
</protein>
<evidence type="ECO:0000313" key="2">
    <source>
        <dbReference type="EMBL" id="NMP24472.1"/>
    </source>
</evidence>
<reference evidence="2 3" key="1">
    <citation type="submission" date="2020-04" db="EMBL/GenBank/DDBJ databases">
        <authorList>
            <person name="Zhang R."/>
            <person name="Schippers A."/>
        </authorList>
    </citation>
    <scope>NUCLEOTIDE SEQUENCE [LARGE SCALE GENOMIC DNA]</scope>
    <source>
        <strain evidence="2 3">DSM 109850</strain>
    </source>
</reference>
<keyword evidence="3" id="KW-1185">Reference proteome</keyword>
<dbReference type="Proteomes" id="UP000533476">
    <property type="component" value="Unassembled WGS sequence"/>
</dbReference>
<dbReference type="AlphaFoldDB" id="A0A7Y0L7M8"/>